<dbReference type="PANTHER" id="PTHR13887:SF54">
    <property type="entry name" value="DSBA FAMILY PROTEIN"/>
    <property type="match status" value="1"/>
</dbReference>
<evidence type="ECO:0000313" key="2">
    <source>
        <dbReference type="EMBL" id="VAW87944.1"/>
    </source>
</evidence>
<dbReference type="Gene3D" id="3.40.30.10">
    <property type="entry name" value="Glutaredoxin"/>
    <property type="match status" value="1"/>
</dbReference>
<dbReference type="PANTHER" id="PTHR13887">
    <property type="entry name" value="GLUTATHIONE S-TRANSFERASE KAPPA"/>
    <property type="match status" value="1"/>
</dbReference>
<dbReference type="AlphaFoldDB" id="A0A3B1A2J0"/>
<dbReference type="GO" id="GO:0016491">
    <property type="term" value="F:oxidoreductase activity"/>
    <property type="evidence" value="ECO:0007669"/>
    <property type="project" value="InterPro"/>
</dbReference>
<protein>
    <submittedName>
        <fullName evidence="2">DsbA-like thioredoxin domain protein</fullName>
    </submittedName>
</protein>
<evidence type="ECO:0000259" key="1">
    <source>
        <dbReference type="Pfam" id="PF01323"/>
    </source>
</evidence>
<name>A0A3B1A2J0_9ZZZZ</name>
<organism evidence="2">
    <name type="scientific">hydrothermal vent metagenome</name>
    <dbReference type="NCBI Taxonomy" id="652676"/>
    <lineage>
        <taxon>unclassified sequences</taxon>
        <taxon>metagenomes</taxon>
        <taxon>ecological metagenomes</taxon>
    </lineage>
</organism>
<sequence>MGLNVEQSEQQVKIDYYSDVLCVWAYVAQVRLDELRHHFGEVIDINYHFMPVFGASQQRIAERMKEKGGFEFMNQHILKVCADFPHVEINPTVWLKVRPSSSAQTHLFIKALQLLSQRGVVGSNSSSDYFGRNAVEEFIWRARAAFFRDEENIADWQVLYRLAEPLGFNHEQIAPLLNNGEAMAELCIDKELCEQNKVEGSPTFILNEGRQKLYGNVGYKILESNVHEVIHRPYNQASWC</sequence>
<gene>
    <name evidence="2" type="ORF">MNBD_GAMMA18-1371</name>
</gene>
<feature type="domain" description="DSBA-like thioredoxin" evidence="1">
    <location>
        <begin position="14"/>
        <end position="224"/>
    </location>
</feature>
<dbReference type="SUPFAM" id="SSF52833">
    <property type="entry name" value="Thioredoxin-like"/>
    <property type="match status" value="1"/>
</dbReference>
<dbReference type="Pfam" id="PF01323">
    <property type="entry name" value="DSBA"/>
    <property type="match status" value="1"/>
</dbReference>
<proteinExistence type="predicted"/>
<dbReference type="EMBL" id="UOFP01000204">
    <property type="protein sequence ID" value="VAW87944.1"/>
    <property type="molecule type" value="Genomic_DNA"/>
</dbReference>
<accession>A0A3B1A2J0</accession>
<dbReference type="InterPro" id="IPR001853">
    <property type="entry name" value="DSBA-like_thioredoxin_dom"/>
</dbReference>
<reference evidence="2" key="1">
    <citation type="submission" date="2018-06" db="EMBL/GenBank/DDBJ databases">
        <authorList>
            <person name="Zhirakovskaya E."/>
        </authorList>
    </citation>
    <scope>NUCLEOTIDE SEQUENCE</scope>
</reference>
<dbReference type="InterPro" id="IPR036249">
    <property type="entry name" value="Thioredoxin-like_sf"/>
</dbReference>